<evidence type="ECO:0000313" key="2">
    <source>
        <dbReference type="WBParaSite" id="Hba_08029"/>
    </source>
</evidence>
<protein>
    <submittedName>
        <fullName evidence="2">Uncharacterized protein</fullName>
    </submittedName>
</protein>
<accession>A0A1I7WS56</accession>
<sequence>MSGPIRKSIGPTHKCLINNTEAYRRNVGKLTLLVDEINNLKESYKTEFLTRKEEDNPSRDDFSSVKETPIMTATPSAPIAQSTNSTLEYLLPVTIPLFYENITRWPVFWKHSKR</sequence>
<dbReference type="WBParaSite" id="Hba_08029">
    <property type="protein sequence ID" value="Hba_08029"/>
    <property type="gene ID" value="Hba_08029"/>
</dbReference>
<proteinExistence type="predicted"/>
<dbReference type="AlphaFoldDB" id="A0A1I7WS56"/>
<dbReference type="Proteomes" id="UP000095283">
    <property type="component" value="Unplaced"/>
</dbReference>
<reference evidence="2" key="1">
    <citation type="submission" date="2016-11" db="UniProtKB">
        <authorList>
            <consortium name="WormBaseParasite"/>
        </authorList>
    </citation>
    <scope>IDENTIFICATION</scope>
</reference>
<organism evidence="1 2">
    <name type="scientific">Heterorhabditis bacteriophora</name>
    <name type="common">Entomopathogenic nematode worm</name>
    <dbReference type="NCBI Taxonomy" id="37862"/>
    <lineage>
        <taxon>Eukaryota</taxon>
        <taxon>Metazoa</taxon>
        <taxon>Ecdysozoa</taxon>
        <taxon>Nematoda</taxon>
        <taxon>Chromadorea</taxon>
        <taxon>Rhabditida</taxon>
        <taxon>Rhabditina</taxon>
        <taxon>Rhabditomorpha</taxon>
        <taxon>Strongyloidea</taxon>
        <taxon>Heterorhabditidae</taxon>
        <taxon>Heterorhabditis</taxon>
    </lineage>
</organism>
<name>A0A1I7WS56_HETBA</name>
<evidence type="ECO:0000313" key="1">
    <source>
        <dbReference type="Proteomes" id="UP000095283"/>
    </source>
</evidence>
<keyword evidence="1" id="KW-1185">Reference proteome</keyword>